<dbReference type="AlphaFoldDB" id="A0A0V0GUF7"/>
<name>A0A0V0GUF7_SOLCH</name>
<dbReference type="EMBL" id="GEDG01030787">
    <property type="protein sequence ID" value="JAP11736.1"/>
    <property type="molecule type" value="Transcribed_RNA"/>
</dbReference>
<sequence length="98" mass="11557">MIFIHKFTKSVRSKQQFRNKGEDDVSVQYNSTNMKRTNITSSKRGSNLISNSQARDYPTTQCHPHHLSHPQCCTPWNRHDPRFSKPKKQSPFYNQNHL</sequence>
<evidence type="ECO:0000256" key="1">
    <source>
        <dbReference type="SAM" id="MobiDB-lite"/>
    </source>
</evidence>
<protein>
    <submittedName>
        <fullName evidence="2">Putative ovule protein</fullName>
    </submittedName>
</protein>
<reference evidence="2" key="1">
    <citation type="submission" date="2015-12" db="EMBL/GenBank/DDBJ databases">
        <title>Gene expression during late stages of embryo sac development: a critical building block for successful pollen-pistil interactions.</title>
        <authorList>
            <person name="Liu Y."/>
            <person name="Joly V."/>
            <person name="Sabar M."/>
            <person name="Matton D.P."/>
        </authorList>
    </citation>
    <scope>NUCLEOTIDE SEQUENCE</scope>
</reference>
<organism evidence="2">
    <name type="scientific">Solanum chacoense</name>
    <name type="common">Chaco potato</name>
    <dbReference type="NCBI Taxonomy" id="4108"/>
    <lineage>
        <taxon>Eukaryota</taxon>
        <taxon>Viridiplantae</taxon>
        <taxon>Streptophyta</taxon>
        <taxon>Embryophyta</taxon>
        <taxon>Tracheophyta</taxon>
        <taxon>Spermatophyta</taxon>
        <taxon>Magnoliopsida</taxon>
        <taxon>eudicotyledons</taxon>
        <taxon>Gunneridae</taxon>
        <taxon>Pentapetalae</taxon>
        <taxon>asterids</taxon>
        <taxon>lamiids</taxon>
        <taxon>Solanales</taxon>
        <taxon>Solanaceae</taxon>
        <taxon>Solanoideae</taxon>
        <taxon>Solaneae</taxon>
        <taxon>Solanum</taxon>
    </lineage>
</organism>
<accession>A0A0V0GUF7</accession>
<feature type="region of interest" description="Disordered" evidence="1">
    <location>
        <begin position="37"/>
        <end position="98"/>
    </location>
</feature>
<proteinExistence type="predicted"/>
<evidence type="ECO:0000313" key="2">
    <source>
        <dbReference type="EMBL" id="JAP11736.1"/>
    </source>
</evidence>
<feature type="compositionally biased region" description="Polar residues" evidence="1">
    <location>
        <begin position="37"/>
        <end position="62"/>
    </location>
</feature>